<evidence type="ECO:0000256" key="1">
    <source>
        <dbReference type="SAM" id="MobiDB-lite"/>
    </source>
</evidence>
<dbReference type="SUPFAM" id="SSF55961">
    <property type="entry name" value="Bet v1-like"/>
    <property type="match status" value="1"/>
</dbReference>
<sequence length="250" mass="26165">MRKMILACLAGMPALLTAHGARAEVMRADASLFVTRDSVVVKTDTLATWLMLIKPGEWWNSGHTWSGDATNLTLTPQGGGCFCEGIPAKPTANSPGLAGSAQHMEVVLAEPGKALRMRGALGPLQSEPVQGVLTITMKAADEGGTRIVWEYVVGGVLRYPPDTISKAVDGVMSQQLNGLADKLGRIEAGEDKLDKVEQDAGSDPLLPDDAADVGAALDALANEKLNDEPDKQSGKADGNVAPEAKDPDAL</sequence>
<evidence type="ECO:0000313" key="3">
    <source>
        <dbReference type="EMBL" id="QSB44260.1"/>
    </source>
</evidence>
<organism evidence="3 4">
    <name type="scientific">Tsuneonella flava</name>
    <dbReference type="NCBI Taxonomy" id="2055955"/>
    <lineage>
        <taxon>Bacteria</taxon>
        <taxon>Pseudomonadati</taxon>
        <taxon>Pseudomonadota</taxon>
        <taxon>Alphaproteobacteria</taxon>
        <taxon>Sphingomonadales</taxon>
        <taxon>Erythrobacteraceae</taxon>
        <taxon>Tsuneonella</taxon>
    </lineage>
</organism>
<keyword evidence="4" id="KW-1185">Reference proteome</keyword>
<dbReference type="RefSeq" id="WP_205441625.1">
    <property type="nucleotide sequence ID" value="NZ_CP061510.1"/>
</dbReference>
<protein>
    <submittedName>
        <fullName evidence="3">SRPBCC family protein</fullName>
    </submittedName>
</protein>
<gene>
    <name evidence="3" type="ORF">IDJ81_13200</name>
</gene>
<accession>A0ABX7KCP0</accession>
<evidence type="ECO:0000313" key="4">
    <source>
        <dbReference type="Proteomes" id="UP000663637"/>
    </source>
</evidence>
<dbReference type="Gene3D" id="3.30.530.20">
    <property type="match status" value="1"/>
</dbReference>
<dbReference type="Proteomes" id="UP000663637">
    <property type="component" value="Chromosome"/>
</dbReference>
<dbReference type="EMBL" id="CP061510">
    <property type="protein sequence ID" value="QSB44260.1"/>
    <property type="molecule type" value="Genomic_DNA"/>
</dbReference>
<keyword evidence="2" id="KW-0732">Signal</keyword>
<dbReference type="InterPro" id="IPR023393">
    <property type="entry name" value="START-like_dom_sf"/>
</dbReference>
<proteinExistence type="predicted"/>
<evidence type="ECO:0000256" key="2">
    <source>
        <dbReference type="SAM" id="SignalP"/>
    </source>
</evidence>
<feature type="chain" id="PRO_5045659098" evidence="2">
    <location>
        <begin position="24"/>
        <end position="250"/>
    </location>
</feature>
<feature type="signal peptide" evidence="2">
    <location>
        <begin position="1"/>
        <end position="23"/>
    </location>
</feature>
<reference evidence="3 4" key="1">
    <citation type="submission" date="2020-09" db="EMBL/GenBank/DDBJ databases">
        <title>Complete genome sequence of altererythrobacter flavus SS-21NJ, isolated from Dongying oil sludge in Shandong province.</title>
        <authorList>
            <person name="Sun S."/>
            <person name="Zhang Z."/>
        </authorList>
    </citation>
    <scope>NUCLEOTIDE SEQUENCE [LARGE SCALE GENOMIC DNA]</scope>
    <source>
        <strain evidence="3 4">SS-21NJ</strain>
    </source>
</reference>
<feature type="region of interest" description="Disordered" evidence="1">
    <location>
        <begin position="222"/>
        <end position="250"/>
    </location>
</feature>
<feature type="compositionally biased region" description="Basic and acidic residues" evidence="1">
    <location>
        <begin position="224"/>
        <end position="234"/>
    </location>
</feature>
<name>A0ABX7KCP0_9SPHN</name>